<evidence type="ECO:0000256" key="1">
    <source>
        <dbReference type="ARBA" id="ARBA00023242"/>
    </source>
</evidence>
<dbReference type="SUPFAM" id="SSF57701">
    <property type="entry name" value="Zn2/Cys6 DNA-binding domain"/>
    <property type="match status" value="1"/>
</dbReference>
<keyword evidence="5" id="KW-1185">Reference proteome</keyword>
<name>A0A6A5WD30_9PLEO</name>
<organism evidence="4 5">
    <name type="scientific">Amniculicola lignicola CBS 123094</name>
    <dbReference type="NCBI Taxonomy" id="1392246"/>
    <lineage>
        <taxon>Eukaryota</taxon>
        <taxon>Fungi</taxon>
        <taxon>Dikarya</taxon>
        <taxon>Ascomycota</taxon>
        <taxon>Pezizomycotina</taxon>
        <taxon>Dothideomycetes</taxon>
        <taxon>Pleosporomycetidae</taxon>
        <taxon>Pleosporales</taxon>
        <taxon>Amniculicolaceae</taxon>
        <taxon>Amniculicola</taxon>
    </lineage>
</organism>
<gene>
    <name evidence="4" type="ORF">P154DRAFT_523092</name>
</gene>
<evidence type="ECO:0000313" key="4">
    <source>
        <dbReference type="EMBL" id="KAF1999783.1"/>
    </source>
</evidence>
<evidence type="ECO:0000259" key="3">
    <source>
        <dbReference type="PROSITE" id="PS50048"/>
    </source>
</evidence>
<dbReference type="CDD" id="cd00067">
    <property type="entry name" value="GAL4"/>
    <property type="match status" value="1"/>
</dbReference>
<reference evidence="4" key="1">
    <citation type="journal article" date="2020" name="Stud. Mycol.">
        <title>101 Dothideomycetes genomes: a test case for predicting lifestyles and emergence of pathogens.</title>
        <authorList>
            <person name="Haridas S."/>
            <person name="Albert R."/>
            <person name="Binder M."/>
            <person name="Bloem J."/>
            <person name="Labutti K."/>
            <person name="Salamov A."/>
            <person name="Andreopoulos B."/>
            <person name="Baker S."/>
            <person name="Barry K."/>
            <person name="Bills G."/>
            <person name="Bluhm B."/>
            <person name="Cannon C."/>
            <person name="Castanera R."/>
            <person name="Culley D."/>
            <person name="Daum C."/>
            <person name="Ezra D."/>
            <person name="Gonzalez J."/>
            <person name="Henrissat B."/>
            <person name="Kuo A."/>
            <person name="Liang C."/>
            <person name="Lipzen A."/>
            <person name="Lutzoni F."/>
            <person name="Magnuson J."/>
            <person name="Mondo S."/>
            <person name="Nolan M."/>
            <person name="Ohm R."/>
            <person name="Pangilinan J."/>
            <person name="Park H.-J."/>
            <person name="Ramirez L."/>
            <person name="Alfaro M."/>
            <person name="Sun H."/>
            <person name="Tritt A."/>
            <person name="Yoshinaga Y."/>
            <person name="Zwiers L.-H."/>
            <person name="Turgeon B."/>
            <person name="Goodwin S."/>
            <person name="Spatafora J."/>
            <person name="Crous P."/>
            <person name="Grigoriev I."/>
        </authorList>
    </citation>
    <scope>NUCLEOTIDE SEQUENCE</scope>
    <source>
        <strain evidence="4">CBS 123094</strain>
    </source>
</reference>
<evidence type="ECO:0000313" key="5">
    <source>
        <dbReference type="Proteomes" id="UP000799779"/>
    </source>
</evidence>
<dbReference type="PROSITE" id="PS50048">
    <property type="entry name" value="ZN2_CY6_FUNGAL_2"/>
    <property type="match status" value="1"/>
</dbReference>
<dbReference type="OrthoDB" id="1747771at2759"/>
<dbReference type="GO" id="GO:0000981">
    <property type="term" value="F:DNA-binding transcription factor activity, RNA polymerase II-specific"/>
    <property type="evidence" value="ECO:0007669"/>
    <property type="project" value="InterPro"/>
</dbReference>
<feature type="compositionally biased region" description="Polar residues" evidence="2">
    <location>
        <begin position="61"/>
        <end position="76"/>
    </location>
</feature>
<dbReference type="Gene3D" id="4.10.240.10">
    <property type="entry name" value="Zn(2)-C6 fungal-type DNA-binding domain"/>
    <property type="match status" value="1"/>
</dbReference>
<proteinExistence type="predicted"/>
<accession>A0A6A5WD30</accession>
<dbReference type="InterPro" id="IPR036864">
    <property type="entry name" value="Zn2-C6_fun-type_DNA-bd_sf"/>
</dbReference>
<dbReference type="EMBL" id="ML977593">
    <property type="protein sequence ID" value="KAF1999783.1"/>
    <property type="molecule type" value="Genomic_DNA"/>
</dbReference>
<feature type="domain" description="Zn(2)-C6 fungal-type" evidence="3">
    <location>
        <begin position="12"/>
        <end position="41"/>
    </location>
</feature>
<keyword evidence="1" id="KW-0539">Nucleus</keyword>
<dbReference type="SMART" id="SM00066">
    <property type="entry name" value="GAL4"/>
    <property type="match status" value="1"/>
</dbReference>
<dbReference type="Pfam" id="PF00172">
    <property type="entry name" value="Zn_clus"/>
    <property type="match status" value="1"/>
</dbReference>
<dbReference type="GO" id="GO:0008270">
    <property type="term" value="F:zinc ion binding"/>
    <property type="evidence" value="ECO:0007669"/>
    <property type="project" value="InterPro"/>
</dbReference>
<evidence type="ECO:0000256" key="2">
    <source>
        <dbReference type="SAM" id="MobiDB-lite"/>
    </source>
</evidence>
<dbReference type="InterPro" id="IPR001138">
    <property type="entry name" value="Zn2Cys6_DnaBD"/>
</dbReference>
<dbReference type="Proteomes" id="UP000799779">
    <property type="component" value="Unassembled WGS sequence"/>
</dbReference>
<protein>
    <recommendedName>
        <fullName evidence="3">Zn(2)-C6 fungal-type domain-containing protein</fullName>
    </recommendedName>
</protein>
<sequence length="90" mass="9771">MSQSRTVPSNSVCSLCRSRKVKCDRDDPCGNCVDGGILCVRTPRSTSKRRRSADPVKSHDAQSINSPSTHSASLPHTPSMAEAQEFIQLV</sequence>
<feature type="region of interest" description="Disordered" evidence="2">
    <location>
        <begin position="43"/>
        <end position="79"/>
    </location>
</feature>
<dbReference type="AlphaFoldDB" id="A0A6A5WD30"/>
<dbReference type="PROSITE" id="PS00463">
    <property type="entry name" value="ZN2_CY6_FUNGAL_1"/>
    <property type="match status" value="1"/>
</dbReference>